<comment type="caution">
    <text evidence="3">The sequence shown here is derived from an EMBL/GenBank/DDBJ whole genome shotgun (WGS) entry which is preliminary data.</text>
</comment>
<protein>
    <recommendedName>
        <fullName evidence="2">Factor of DNA methylation 1-5/IDN2 domain-containing protein</fullName>
    </recommendedName>
</protein>
<dbReference type="Proteomes" id="UP000593572">
    <property type="component" value="Unassembled WGS sequence"/>
</dbReference>
<feature type="domain" description="Factor of DNA methylation 1-5/IDN2" evidence="2">
    <location>
        <begin position="118"/>
        <end position="250"/>
    </location>
</feature>
<dbReference type="PANTHER" id="PTHR21596">
    <property type="entry name" value="RIBONUCLEASE P SUBUNIT P38"/>
    <property type="match status" value="1"/>
</dbReference>
<evidence type="ECO:0000256" key="1">
    <source>
        <dbReference type="SAM" id="Coils"/>
    </source>
</evidence>
<dbReference type="AlphaFoldDB" id="A0A7J8N4Z6"/>
<evidence type="ECO:0000313" key="4">
    <source>
        <dbReference type="Proteomes" id="UP000593572"/>
    </source>
</evidence>
<organism evidence="3 4">
    <name type="scientific">Gossypium lobatum</name>
    <dbReference type="NCBI Taxonomy" id="34289"/>
    <lineage>
        <taxon>Eukaryota</taxon>
        <taxon>Viridiplantae</taxon>
        <taxon>Streptophyta</taxon>
        <taxon>Embryophyta</taxon>
        <taxon>Tracheophyta</taxon>
        <taxon>Spermatophyta</taxon>
        <taxon>Magnoliopsida</taxon>
        <taxon>eudicotyledons</taxon>
        <taxon>Gunneridae</taxon>
        <taxon>Pentapetalae</taxon>
        <taxon>rosids</taxon>
        <taxon>malvids</taxon>
        <taxon>Malvales</taxon>
        <taxon>Malvaceae</taxon>
        <taxon>Malvoideae</taxon>
        <taxon>Gossypium</taxon>
    </lineage>
</organism>
<dbReference type="Pfam" id="PF03469">
    <property type="entry name" value="XH"/>
    <property type="match status" value="1"/>
</dbReference>
<evidence type="ECO:0000313" key="3">
    <source>
        <dbReference type="EMBL" id="MBA0571973.1"/>
    </source>
</evidence>
<gene>
    <name evidence="3" type="ORF">Golob_002341</name>
</gene>
<name>A0A7J8N4Z6_9ROSI</name>
<dbReference type="InterPro" id="IPR005379">
    <property type="entry name" value="FDM1-5/IDN2_XH"/>
</dbReference>
<dbReference type="InterPro" id="IPR045177">
    <property type="entry name" value="FDM1-5/IDN2"/>
</dbReference>
<keyword evidence="4" id="KW-1185">Reference proteome</keyword>
<feature type="coiled-coil region" evidence="1">
    <location>
        <begin position="4"/>
        <end position="112"/>
    </location>
</feature>
<reference evidence="3 4" key="1">
    <citation type="journal article" date="2019" name="Genome Biol. Evol.">
        <title>Insights into the evolution of the New World diploid cottons (Gossypium, subgenus Houzingenia) based on genome sequencing.</title>
        <authorList>
            <person name="Grover C.E."/>
            <person name="Arick M.A. 2nd"/>
            <person name="Thrash A."/>
            <person name="Conover J.L."/>
            <person name="Sanders W.S."/>
            <person name="Peterson D.G."/>
            <person name="Frelichowski J.E."/>
            <person name="Scheffler J.A."/>
            <person name="Scheffler B.E."/>
            <person name="Wendel J.F."/>
        </authorList>
    </citation>
    <scope>NUCLEOTIDE SEQUENCE [LARGE SCALE GENOMIC DNA]</scope>
    <source>
        <strain evidence="3">157</strain>
        <tissue evidence="3">Leaf</tissue>
    </source>
</reference>
<keyword evidence="1" id="KW-0175">Coiled coil</keyword>
<dbReference type="PANTHER" id="PTHR21596:SF65">
    <property type="entry name" value="PROTEIN INVOLVED IN DE NOVO 2-RELATED"/>
    <property type="match status" value="1"/>
</dbReference>
<accession>A0A7J8N4Z6</accession>
<dbReference type="GO" id="GO:0080188">
    <property type="term" value="P:gene silencing by siRNA-directed DNA methylation"/>
    <property type="evidence" value="ECO:0007669"/>
    <property type="project" value="InterPro"/>
</dbReference>
<dbReference type="EMBL" id="JABEZX010000012">
    <property type="protein sequence ID" value="MBA0571973.1"/>
    <property type="molecule type" value="Genomic_DNA"/>
</dbReference>
<sequence length="254" mass="29904">MKLAEDQKRQKEELHNRIIQLEKKLDQKQALELEIEQLRGSLNVIRHMGDEDDIEVLEKVDASLKDLREKEAELEDLEALNQTLIVRERKSNDELQDARKELINGLKEISTRSQIGVKRMGELDSKPFLEAMKRRYHEELAEERASEVCSLWEEYLKDPDWHPFKRIKLEGGEEYQEVIDDEDEKLRDLTDQMGIEAYKSVTSAIKEINEYNPSGRYIISELWNYGEGRKATLKEGVTFLLKLWDNAKRKRGMN</sequence>
<evidence type="ECO:0000259" key="2">
    <source>
        <dbReference type="Pfam" id="PF03469"/>
    </source>
</evidence>
<proteinExistence type="predicted"/>